<dbReference type="OMA" id="IKDSACH"/>
<keyword evidence="3" id="KW-1185">Reference proteome</keyword>
<feature type="compositionally biased region" description="Low complexity" evidence="1">
    <location>
        <begin position="434"/>
        <end position="444"/>
    </location>
</feature>
<evidence type="ECO:0000313" key="2">
    <source>
        <dbReference type="EnsemblMetazoa" id="ASTEI09643-PA"/>
    </source>
</evidence>
<dbReference type="EnsemblMetazoa" id="ASTEI09643-RA">
    <property type="protein sequence ID" value="ASTEI09643-PA"/>
    <property type="gene ID" value="ASTEI09643"/>
</dbReference>
<evidence type="ECO:0000256" key="1">
    <source>
        <dbReference type="SAM" id="MobiDB-lite"/>
    </source>
</evidence>
<feature type="compositionally biased region" description="Low complexity" evidence="1">
    <location>
        <begin position="388"/>
        <end position="416"/>
    </location>
</feature>
<feature type="compositionally biased region" description="Low complexity" evidence="1">
    <location>
        <begin position="342"/>
        <end position="357"/>
    </location>
</feature>
<feature type="compositionally biased region" description="Acidic residues" evidence="1">
    <location>
        <begin position="80"/>
        <end position="89"/>
    </location>
</feature>
<dbReference type="AlphaFoldDB" id="A0A182YMF7"/>
<feature type="region of interest" description="Disordered" evidence="1">
    <location>
        <begin position="308"/>
        <end position="460"/>
    </location>
</feature>
<accession>A0A182YMF7</accession>
<reference evidence="2" key="2">
    <citation type="submission" date="2020-05" db="UniProtKB">
        <authorList>
            <consortium name="EnsemblMetazoa"/>
        </authorList>
    </citation>
    <scope>IDENTIFICATION</scope>
    <source>
        <strain evidence="2">Indian</strain>
    </source>
</reference>
<dbReference type="VEuPathDB" id="VectorBase:ASTEI09643"/>
<feature type="compositionally biased region" description="Acidic residues" evidence="1">
    <location>
        <begin position="548"/>
        <end position="565"/>
    </location>
</feature>
<dbReference type="Proteomes" id="UP000076408">
    <property type="component" value="Unassembled WGS sequence"/>
</dbReference>
<proteinExistence type="predicted"/>
<feature type="region of interest" description="Disordered" evidence="1">
    <location>
        <begin position="267"/>
        <end position="291"/>
    </location>
</feature>
<name>A0A182YMF7_ANOST</name>
<feature type="region of interest" description="Disordered" evidence="1">
    <location>
        <begin position="548"/>
        <end position="568"/>
    </location>
</feature>
<sequence length="586" mass="65728">MDRDASKSTRKDESNGSKNVSILPDDKQIAARYIQWKALMDKYDKPNQNDDTGMAIDDALEVYDCGGAEADQQPPSTQEEALEGSDEEELPKAEMNRIYAAIENEVASAVQQRTTEWKANGLERIFNSNFSQSIDCVQKWLEQSELGTGKQVTQERETRFTEYSGKTQMDVTHRENVSVLNEAERKQLTAEHSSNYEFCDNDQRRVIVRQIERTTISSYLTGGDPRISNGSSAGTMLPMLPMDSFFGNMTTFTPFKVPAAIEELRSAGGRDRHQMQQQRPRPINIPSSTGTSLSKLLESSLKLVPKARVEQDLPKPQKAAPRARFKPVKKVQWRRKVINDTSSSSESSSSASESSEQSSDESYKPNYTVKPIKRDTDRKNAARTTKPSFQSSSSDTSSSDNAAHITISDSSSGKSSHSIKKTKQPGEIQHRTETSAATGASAATNRSPEENTEQSKRYPLPLNYRQMLSVNGRCRYKTDGTVIYRPKPIHQGLSRNAEKILIQRQDLDLSGVKGTARRQKFDNFSRRTHPNSVLVYYMTDSEADEQDVTVVQDGEEDESSDDDDPILSFRPELCILTFFNDESQKS</sequence>
<organism evidence="2 3">
    <name type="scientific">Anopheles stephensi</name>
    <name type="common">Indo-Pakistan malaria mosquito</name>
    <dbReference type="NCBI Taxonomy" id="30069"/>
    <lineage>
        <taxon>Eukaryota</taxon>
        <taxon>Metazoa</taxon>
        <taxon>Ecdysozoa</taxon>
        <taxon>Arthropoda</taxon>
        <taxon>Hexapoda</taxon>
        <taxon>Insecta</taxon>
        <taxon>Pterygota</taxon>
        <taxon>Neoptera</taxon>
        <taxon>Endopterygota</taxon>
        <taxon>Diptera</taxon>
        <taxon>Nematocera</taxon>
        <taxon>Culicoidea</taxon>
        <taxon>Culicidae</taxon>
        <taxon>Anophelinae</taxon>
        <taxon>Anopheles</taxon>
    </lineage>
</organism>
<reference evidence="3" key="1">
    <citation type="journal article" date="2014" name="Genome Biol.">
        <title>Genome analysis of a major urban malaria vector mosquito, Anopheles stephensi.</title>
        <authorList>
            <person name="Jiang X."/>
            <person name="Peery A."/>
            <person name="Hall A.B."/>
            <person name="Sharma A."/>
            <person name="Chen X.G."/>
            <person name="Waterhouse R.M."/>
            <person name="Komissarov A."/>
            <person name="Riehle M.M."/>
            <person name="Shouche Y."/>
            <person name="Sharakhova M.V."/>
            <person name="Lawson D."/>
            <person name="Pakpour N."/>
            <person name="Arensburger P."/>
            <person name="Davidson V.L."/>
            <person name="Eiglmeier K."/>
            <person name="Emrich S."/>
            <person name="George P."/>
            <person name="Kennedy R.C."/>
            <person name="Mane S.P."/>
            <person name="Maslen G."/>
            <person name="Oringanje C."/>
            <person name="Qi Y."/>
            <person name="Settlage R."/>
            <person name="Tojo M."/>
            <person name="Tubio J.M."/>
            <person name="Unger M.F."/>
            <person name="Wang B."/>
            <person name="Vernick K.D."/>
            <person name="Ribeiro J.M."/>
            <person name="James A.A."/>
            <person name="Michel K."/>
            <person name="Riehle M.A."/>
            <person name="Luckhart S."/>
            <person name="Sharakhov I.V."/>
            <person name="Tu Z."/>
        </authorList>
    </citation>
    <scope>NUCLEOTIDE SEQUENCE [LARGE SCALE GENOMIC DNA]</scope>
    <source>
        <strain evidence="3">Indian</strain>
    </source>
</reference>
<feature type="region of interest" description="Disordered" evidence="1">
    <location>
        <begin position="1"/>
        <end position="24"/>
    </location>
</feature>
<protein>
    <submittedName>
        <fullName evidence="2">Uncharacterized protein</fullName>
    </submittedName>
</protein>
<feature type="compositionally biased region" description="Basic residues" evidence="1">
    <location>
        <begin position="321"/>
        <end position="336"/>
    </location>
</feature>
<feature type="compositionally biased region" description="Basic and acidic residues" evidence="1">
    <location>
        <begin position="1"/>
        <end position="15"/>
    </location>
</feature>
<feature type="region of interest" description="Disordered" evidence="1">
    <location>
        <begin position="64"/>
        <end position="90"/>
    </location>
</feature>
<feature type="compositionally biased region" description="Basic and acidic residues" evidence="1">
    <location>
        <begin position="447"/>
        <end position="456"/>
    </location>
</feature>
<dbReference type="VEuPathDB" id="VectorBase:ASTEI20_042672"/>
<dbReference type="VEuPathDB" id="VectorBase:ASTE005613"/>
<evidence type="ECO:0000313" key="3">
    <source>
        <dbReference type="Proteomes" id="UP000076408"/>
    </source>
</evidence>